<sequence>MKTLRYKSYDPSVYLLEELLNKLGYNVYISNYFGIDTHNAIKDFQQKNNLVVDGIVGLKTWSKLLEAEQEFLKYNAKLLSEQDLIEFSQTYNLDLAVVKAVNEIESSGKGFLTDGRPKILFEGHIFWRELKNRGIDPSTLVNNNSKDVLYDKWTKKYYLGGSGEYKRLEKALKLSPAGEVHDAAYCSASWGAFQIMGYHYNSLGYNSIDDFVKKMYDHEREHLRAFGKFLEVNNLIRHLKNKDWTKFAKGYNGTGYKLNKYDEKLEKAYKKYSS</sequence>
<keyword evidence="4" id="KW-1185">Reference proteome</keyword>
<feature type="domain" description="N-acetylmuramidase" evidence="2">
    <location>
        <begin position="94"/>
        <end position="272"/>
    </location>
</feature>
<evidence type="ECO:0000259" key="2">
    <source>
        <dbReference type="Pfam" id="PF11860"/>
    </source>
</evidence>
<organism evidence="3 4">
    <name type="scientific">Abyssalbus ytuae</name>
    <dbReference type="NCBI Taxonomy" id="2926907"/>
    <lineage>
        <taxon>Bacteria</taxon>
        <taxon>Pseudomonadati</taxon>
        <taxon>Bacteroidota</taxon>
        <taxon>Flavobacteriia</taxon>
        <taxon>Flavobacteriales</taxon>
        <taxon>Flavobacteriaceae</taxon>
        <taxon>Abyssalbus</taxon>
    </lineage>
</organism>
<dbReference type="Pfam" id="PF01471">
    <property type="entry name" value="PG_binding_1"/>
    <property type="match status" value="1"/>
</dbReference>
<dbReference type="Gene3D" id="1.10.101.10">
    <property type="entry name" value="PGBD-like superfamily/PGBD"/>
    <property type="match status" value="1"/>
</dbReference>
<name>A0A9E7CTV0_9FLAO</name>
<dbReference type="SUPFAM" id="SSF47090">
    <property type="entry name" value="PGBD-like"/>
    <property type="match status" value="1"/>
</dbReference>
<accession>A0A9E7CTV0</accession>
<dbReference type="KEGG" id="fbm:MQE35_05500"/>
<dbReference type="InterPro" id="IPR036365">
    <property type="entry name" value="PGBD-like_sf"/>
</dbReference>
<evidence type="ECO:0000259" key="1">
    <source>
        <dbReference type="Pfam" id="PF01471"/>
    </source>
</evidence>
<reference evidence="3" key="1">
    <citation type="submission" date="2022-03" db="EMBL/GenBank/DDBJ databases">
        <title>Description of Abyssus ytuae gen. nov., sp. nov., a novel member of the family Flavobacteriaceae isolated from the sediment of Mariana Trench.</title>
        <authorList>
            <person name="Zhang J."/>
            <person name="Xu X."/>
        </authorList>
    </citation>
    <scope>NUCLEOTIDE SEQUENCE</scope>
    <source>
        <strain evidence="3">MT3330</strain>
    </source>
</reference>
<gene>
    <name evidence="3" type="ORF">MQE35_05500</name>
</gene>
<dbReference type="InterPro" id="IPR036366">
    <property type="entry name" value="PGBDSf"/>
</dbReference>
<proteinExistence type="predicted"/>
<dbReference type="EMBL" id="CP094358">
    <property type="protein sequence ID" value="UOB18746.1"/>
    <property type="molecule type" value="Genomic_DNA"/>
</dbReference>
<dbReference type="InterPro" id="IPR002477">
    <property type="entry name" value="Peptidoglycan-bd-like"/>
</dbReference>
<dbReference type="Proteomes" id="UP000831290">
    <property type="component" value="Chromosome"/>
</dbReference>
<dbReference type="InterPro" id="IPR024408">
    <property type="entry name" value="Muramidase"/>
</dbReference>
<dbReference type="RefSeq" id="WP_255845363.1">
    <property type="nucleotide sequence ID" value="NZ_CP094358.1"/>
</dbReference>
<evidence type="ECO:0000313" key="4">
    <source>
        <dbReference type="Proteomes" id="UP000831290"/>
    </source>
</evidence>
<evidence type="ECO:0000313" key="3">
    <source>
        <dbReference type="EMBL" id="UOB18746.1"/>
    </source>
</evidence>
<protein>
    <submittedName>
        <fullName evidence="3">N-acetylmuramidase family protein</fullName>
    </submittedName>
</protein>
<feature type="domain" description="Peptidoglycan binding-like" evidence="1">
    <location>
        <begin position="11"/>
        <end position="64"/>
    </location>
</feature>
<dbReference type="AlphaFoldDB" id="A0A9E7CTV0"/>
<dbReference type="Pfam" id="PF11860">
    <property type="entry name" value="Muramidase"/>
    <property type="match status" value="1"/>
</dbReference>